<dbReference type="PANTHER" id="PTHR21621:SF0">
    <property type="entry name" value="BETA-CITRYLGLUTAMATE SYNTHASE B-RELATED"/>
    <property type="match status" value="1"/>
</dbReference>
<dbReference type="Proteomes" id="UP001596250">
    <property type="component" value="Unassembled WGS sequence"/>
</dbReference>
<dbReference type="Gene3D" id="3.30.470.20">
    <property type="entry name" value="ATP-grasp fold, B domain"/>
    <property type="match status" value="1"/>
</dbReference>
<proteinExistence type="predicted"/>
<evidence type="ECO:0000313" key="2">
    <source>
        <dbReference type="Proteomes" id="UP001596250"/>
    </source>
</evidence>
<gene>
    <name evidence="1" type="ORF">ACFPXP_00395</name>
</gene>
<dbReference type="Pfam" id="PF14398">
    <property type="entry name" value="ATPgrasp_YheCD"/>
    <property type="match status" value="1"/>
</dbReference>
<dbReference type="PANTHER" id="PTHR21621">
    <property type="entry name" value="RIBOSOMAL PROTEIN S6 MODIFICATION PROTEIN"/>
    <property type="match status" value="1"/>
</dbReference>
<keyword evidence="2" id="KW-1185">Reference proteome</keyword>
<dbReference type="EMBL" id="JBHSQV010000002">
    <property type="protein sequence ID" value="MFC5984966.1"/>
    <property type="molecule type" value="Genomic_DNA"/>
</dbReference>
<sequence>MNKTAWIGILVAENPAVHRIPERSYYEQLSLAAASEKVAIYVFSPDQVNWSSKVVQGVTYTVSTKKWNETRCPIPHFIYDRSFFTNKAQLTKYHQFIRTYEQNRSGRILNHRLGSKWHVWNTLMRKTELHCALPATMLIRSTQDVLDWFTNNDQAFIKPNAGTHGIGTAYIRKDGKNRFHIIGRNLKNEKYTLDCPDLHTFNGWLKTTLRERNYLLQPYLQLCGQQGQPFDIRVLMQKNEKGEWTLTGKAVRSGTSGTMTSNLHGGGTAADARHFLSQIYPHRAAREIQQQIDDLAFIVCSCIEQNYGRMLELGIDFGVEPSGKVWLIEINSKPGRNAFRQAGLPYAERQAILNPIRYIRYLFEQSIGG</sequence>
<name>A0ABW1IHE9_9BACL</name>
<dbReference type="InterPro" id="IPR026838">
    <property type="entry name" value="YheC/D"/>
</dbReference>
<comment type="caution">
    <text evidence="1">The sequence shown here is derived from an EMBL/GenBank/DDBJ whole genome shotgun (WGS) entry which is preliminary data.</text>
</comment>
<evidence type="ECO:0000313" key="1">
    <source>
        <dbReference type="EMBL" id="MFC5984966.1"/>
    </source>
</evidence>
<protein>
    <submittedName>
        <fullName evidence="1">YheC/YheD family protein</fullName>
    </submittedName>
</protein>
<accession>A0ABW1IHE9</accession>
<reference evidence="2" key="1">
    <citation type="journal article" date="2019" name="Int. J. Syst. Evol. Microbiol.">
        <title>The Global Catalogue of Microorganisms (GCM) 10K type strain sequencing project: providing services to taxonomists for standard genome sequencing and annotation.</title>
        <authorList>
            <consortium name="The Broad Institute Genomics Platform"/>
            <consortium name="The Broad Institute Genome Sequencing Center for Infectious Disease"/>
            <person name="Wu L."/>
            <person name="Ma J."/>
        </authorList>
    </citation>
    <scope>NUCLEOTIDE SEQUENCE [LARGE SCALE GENOMIC DNA]</scope>
    <source>
        <strain evidence="2">CCM 8749</strain>
    </source>
</reference>
<organism evidence="1 2">
    <name type="scientific">Marinicrinis lubricantis</name>
    <dbReference type="NCBI Taxonomy" id="2086470"/>
    <lineage>
        <taxon>Bacteria</taxon>
        <taxon>Bacillati</taxon>
        <taxon>Bacillota</taxon>
        <taxon>Bacilli</taxon>
        <taxon>Bacillales</taxon>
        <taxon>Paenibacillaceae</taxon>
    </lineage>
</organism>
<dbReference type="SUPFAM" id="SSF56059">
    <property type="entry name" value="Glutathione synthetase ATP-binding domain-like"/>
    <property type="match status" value="1"/>
</dbReference>
<dbReference type="RefSeq" id="WP_379891358.1">
    <property type="nucleotide sequence ID" value="NZ_CBCSCT010000008.1"/>
</dbReference>